<proteinExistence type="predicted"/>
<evidence type="ECO:0000313" key="1">
    <source>
        <dbReference type="EMBL" id="KFM78245.1"/>
    </source>
</evidence>
<protein>
    <submittedName>
        <fullName evidence="1">Uncharacterized protein</fullName>
    </submittedName>
</protein>
<keyword evidence="2" id="KW-1185">Reference proteome</keyword>
<gene>
    <name evidence="1" type="ORF">X975_05275</name>
</gene>
<name>A0A087ULK6_STEMI</name>
<reference evidence="1 2" key="1">
    <citation type="submission" date="2013-11" db="EMBL/GenBank/DDBJ databases">
        <title>Genome sequencing of Stegodyphus mimosarum.</title>
        <authorList>
            <person name="Bechsgaard J."/>
        </authorList>
    </citation>
    <scope>NUCLEOTIDE SEQUENCE [LARGE SCALE GENOMIC DNA]</scope>
</reference>
<dbReference type="EMBL" id="KK120419">
    <property type="protein sequence ID" value="KFM78245.1"/>
    <property type="molecule type" value="Genomic_DNA"/>
</dbReference>
<organism evidence="1 2">
    <name type="scientific">Stegodyphus mimosarum</name>
    <name type="common">African social velvet spider</name>
    <dbReference type="NCBI Taxonomy" id="407821"/>
    <lineage>
        <taxon>Eukaryota</taxon>
        <taxon>Metazoa</taxon>
        <taxon>Ecdysozoa</taxon>
        <taxon>Arthropoda</taxon>
        <taxon>Chelicerata</taxon>
        <taxon>Arachnida</taxon>
        <taxon>Araneae</taxon>
        <taxon>Araneomorphae</taxon>
        <taxon>Entelegynae</taxon>
        <taxon>Eresoidea</taxon>
        <taxon>Eresidae</taxon>
        <taxon>Stegodyphus</taxon>
    </lineage>
</organism>
<evidence type="ECO:0000313" key="2">
    <source>
        <dbReference type="Proteomes" id="UP000054359"/>
    </source>
</evidence>
<sequence>IFGKVDSFRILLHWGEHGFRTGLVTTTITTRITKLFRSIQKEEIFRFQNKLDDGTGYYSEFKLSEDKE</sequence>
<dbReference type="AlphaFoldDB" id="A0A087ULK6"/>
<dbReference type="Proteomes" id="UP000054359">
    <property type="component" value="Unassembled WGS sequence"/>
</dbReference>
<accession>A0A087ULK6</accession>
<feature type="non-terminal residue" evidence="1">
    <location>
        <position position="1"/>
    </location>
</feature>
<feature type="non-terminal residue" evidence="1">
    <location>
        <position position="68"/>
    </location>
</feature>